<keyword evidence="2 4" id="KW-0560">Oxidoreductase</keyword>
<dbReference type="CDD" id="cd07090">
    <property type="entry name" value="ALDH_F9_TMBADH"/>
    <property type="match status" value="1"/>
</dbReference>
<dbReference type="InterPro" id="IPR016161">
    <property type="entry name" value="Ald_DH/histidinol_DH"/>
</dbReference>
<evidence type="ECO:0000256" key="4">
    <source>
        <dbReference type="RuleBase" id="RU003345"/>
    </source>
</evidence>
<accession>A0A1N6GC21</accession>
<dbReference type="EMBL" id="FSRC01000002">
    <property type="protein sequence ID" value="SIO05076.1"/>
    <property type="molecule type" value="Genomic_DNA"/>
</dbReference>
<keyword evidence="7" id="KW-1185">Reference proteome</keyword>
<dbReference type="FunFam" id="3.40.605.10:FF:000026">
    <property type="entry name" value="Aldehyde dehydrogenase, putative"/>
    <property type="match status" value="1"/>
</dbReference>
<name>A0A1N6GC21_9BACT</name>
<dbReference type="PANTHER" id="PTHR11699">
    <property type="entry name" value="ALDEHYDE DEHYDROGENASE-RELATED"/>
    <property type="match status" value="1"/>
</dbReference>
<evidence type="ECO:0000256" key="1">
    <source>
        <dbReference type="ARBA" id="ARBA00009986"/>
    </source>
</evidence>
<gene>
    <name evidence="6" type="ORF">SAMN05444394_3126</name>
</gene>
<dbReference type="AlphaFoldDB" id="A0A1N6GC21"/>
<proteinExistence type="inferred from homology"/>
<dbReference type="FunFam" id="3.40.309.10:FF:000012">
    <property type="entry name" value="Betaine aldehyde dehydrogenase"/>
    <property type="match status" value="1"/>
</dbReference>
<dbReference type="InterPro" id="IPR016160">
    <property type="entry name" value="Ald_DH_CS_CYS"/>
</dbReference>
<dbReference type="FunFam" id="3.40.605.10:FF:000007">
    <property type="entry name" value="NAD/NADP-dependent betaine aldehyde dehydrogenase"/>
    <property type="match status" value="1"/>
</dbReference>
<organism evidence="6 7">
    <name type="scientific">Algoriphagus halophilus</name>
    <dbReference type="NCBI Taxonomy" id="226505"/>
    <lineage>
        <taxon>Bacteria</taxon>
        <taxon>Pseudomonadati</taxon>
        <taxon>Bacteroidota</taxon>
        <taxon>Cytophagia</taxon>
        <taxon>Cytophagales</taxon>
        <taxon>Cyclobacteriaceae</taxon>
        <taxon>Algoriphagus</taxon>
    </lineage>
</organism>
<comment type="similarity">
    <text evidence="1 4">Belongs to the aldehyde dehydrogenase family.</text>
</comment>
<feature type="active site" evidence="3">
    <location>
        <position position="267"/>
    </location>
</feature>
<feature type="domain" description="Aldehyde dehydrogenase" evidence="5">
    <location>
        <begin position="37"/>
        <end position="494"/>
    </location>
</feature>
<dbReference type="PROSITE" id="PS00687">
    <property type="entry name" value="ALDEHYDE_DEHYDR_GLU"/>
    <property type="match status" value="1"/>
</dbReference>
<sequence>MTIQLLPLFHEKRSQKAIKSPKMQTIPLYIDNKSVNGTGKSFDNFNPATGQKTHQVTSASLEDFEKAIESAKRGFKVWSAMSPTERGRILHKASALLREKNEELALLESQDSGKPLKEAVAVDVISGADCLEYYAGLAPTLHGEHFELGGDFAYTKREPLGICAGIGAWNYPIQIACWKAAPALACGNVMIFKPAELTPLSAYLLGDVFKEAGMPDGVFNVIQGDGEVGQMMTAHPAIAKVSITGEVGTGKKVMAASAATLKHVTLELGGKSPIIIFEDADIDEAVNGAMLGNFYTQGEICSNGTRVFVHETIREKFIATLVEKAKQLKVGNPSDPETQIGALINKTHFEKVMGYIDLGKKQGAELIYGGKQIKVLGCEGGYFIEPTIFESKVDDCEIVQEEIFGPVMTILTFKEESEVLQRANDTEFGLAAGVYTNDLRRAHRMVAGLQAGMCWINTYNINPVEIPFGGYKQSGIGRENGLAAIEHYSQLKTVYVAMKDLGNPF</sequence>
<dbReference type="InterPro" id="IPR029510">
    <property type="entry name" value="Ald_DH_CS_GLU"/>
</dbReference>
<evidence type="ECO:0000256" key="2">
    <source>
        <dbReference type="ARBA" id="ARBA00023002"/>
    </source>
</evidence>
<evidence type="ECO:0000256" key="3">
    <source>
        <dbReference type="PROSITE-ProRule" id="PRU10007"/>
    </source>
</evidence>
<dbReference type="NCBIfam" id="NF009725">
    <property type="entry name" value="PRK13252.1"/>
    <property type="match status" value="1"/>
</dbReference>
<dbReference type="InterPro" id="IPR015590">
    <property type="entry name" value="Aldehyde_DH_dom"/>
</dbReference>
<dbReference type="InterPro" id="IPR016163">
    <property type="entry name" value="Ald_DH_C"/>
</dbReference>
<dbReference type="Proteomes" id="UP000185221">
    <property type="component" value="Unassembled WGS sequence"/>
</dbReference>
<evidence type="ECO:0000313" key="7">
    <source>
        <dbReference type="Proteomes" id="UP000185221"/>
    </source>
</evidence>
<dbReference type="Gene3D" id="3.40.309.10">
    <property type="entry name" value="Aldehyde Dehydrogenase, Chain A, domain 2"/>
    <property type="match status" value="1"/>
</dbReference>
<dbReference type="Gene3D" id="3.40.605.10">
    <property type="entry name" value="Aldehyde Dehydrogenase, Chain A, domain 1"/>
    <property type="match status" value="1"/>
</dbReference>
<reference evidence="7" key="1">
    <citation type="submission" date="2016-11" db="EMBL/GenBank/DDBJ databases">
        <authorList>
            <person name="Varghese N."/>
            <person name="Submissions S."/>
        </authorList>
    </citation>
    <scope>NUCLEOTIDE SEQUENCE [LARGE SCALE GENOMIC DNA]</scope>
    <source>
        <strain evidence="7">DSM 15292</strain>
    </source>
</reference>
<protein>
    <submittedName>
        <fullName evidence="6">Betaine aldehyde dehydrogenase</fullName>
    </submittedName>
</protein>
<dbReference type="SUPFAM" id="SSF53720">
    <property type="entry name" value="ALDH-like"/>
    <property type="match status" value="1"/>
</dbReference>
<dbReference type="STRING" id="226505.SAMN05444394_3126"/>
<dbReference type="GO" id="GO:0016620">
    <property type="term" value="F:oxidoreductase activity, acting on the aldehyde or oxo group of donors, NAD or NADP as acceptor"/>
    <property type="evidence" value="ECO:0007669"/>
    <property type="project" value="InterPro"/>
</dbReference>
<dbReference type="InterPro" id="IPR016162">
    <property type="entry name" value="Ald_DH_N"/>
</dbReference>
<evidence type="ECO:0000259" key="5">
    <source>
        <dbReference type="Pfam" id="PF00171"/>
    </source>
</evidence>
<dbReference type="Pfam" id="PF00171">
    <property type="entry name" value="Aldedh"/>
    <property type="match status" value="1"/>
</dbReference>
<evidence type="ECO:0000313" key="6">
    <source>
        <dbReference type="EMBL" id="SIO05076.1"/>
    </source>
</evidence>
<dbReference type="PROSITE" id="PS00070">
    <property type="entry name" value="ALDEHYDE_DEHYDR_CYS"/>
    <property type="match status" value="1"/>
</dbReference>